<dbReference type="EMBL" id="UZAJ01006885">
    <property type="protein sequence ID" value="VDO48458.1"/>
    <property type="molecule type" value="Genomic_DNA"/>
</dbReference>
<dbReference type="WBParaSite" id="OFLC_0000692101-mRNA-1">
    <property type="protein sequence ID" value="OFLC_0000692101-mRNA-1"/>
    <property type="gene ID" value="OFLC_0000692101"/>
</dbReference>
<reference evidence="1 2" key="2">
    <citation type="submission" date="2018-11" db="EMBL/GenBank/DDBJ databases">
        <authorList>
            <consortium name="Pathogen Informatics"/>
        </authorList>
    </citation>
    <scope>NUCLEOTIDE SEQUENCE [LARGE SCALE GENOMIC DNA]</scope>
</reference>
<evidence type="ECO:0000313" key="1">
    <source>
        <dbReference type="EMBL" id="VDO48458.1"/>
    </source>
</evidence>
<dbReference type="AlphaFoldDB" id="A0A183HHG0"/>
<protein>
    <submittedName>
        <fullName evidence="3">DDE_Tnp_1_7 domain-containing protein</fullName>
    </submittedName>
</protein>
<proteinExistence type="predicted"/>
<accession>A0A183HHG0</accession>
<evidence type="ECO:0000313" key="2">
    <source>
        <dbReference type="Proteomes" id="UP000267606"/>
    </source>
</evidence>
<reference evidence="3" key="1">
    <citation type="submission" date="2016-06" db="UniProtKB">
        <authorList>
            <consortium name="WormBaseParasite"/>
        </authorList>
    </citation>
    <scope>IDENTIFICATION</scope>
</reference>
<organism evidence="3">
    <name type="scientific">Onchocerca flexuosa</name>
    <dbReference type="NCBI Taxonomy" id="387005"/>
    <lineage>
        <taxon>Eukaryota</taxon>
        <taxon>Metazoa</taxon>
        <taxon>Ecdysozoa</taxon>
        <taxon>Nematoda</taxon>
        <taxon>Chromadorea</taxon>
        <taxon>Rhabditida</taxon>
        <taxon>Spirurina</taxon>
        <taxon>Spiruromorpha</taxon>
        <taxon>Filarioidea</taxon>
        <taxon>Onchocercidae</taxon>
        <taxon>Onchocerca</taxon>
    </lineage>
</organism>
<dbReference type="STRING" id="387005.A0A183HHG0"/>
<gene>
    <name evidence="1" type="ORF">OFLC_LOCUS6920</name>
</gene>
<keyword evidence="2" id="KW-1185">Reference proteome</keyword>
<sequence>MGSCELKNADFVEPDTEFAEDDLFSLDDVSEANLNSKFLLQRKSCISLRLKQECQKSERKTSYIKMI</sequence>
<evidence type="ECO:0000313" key="3">
    <source>
        <dbReference type="WBParaSite" id="OFLC_0000692101-mRNA-1"/>
    </source>
</evidence>
<dbReference type="Proteomes" id="UP000267606">
    <property type="component" value="Unassembled WGS sequence"/>
</dbReference>
<name>A0A183HHG0_9BILA</name>